<keyword evidence="3" id="KW-1185">Reference proteome</keyword>
<evidence type="ECO:0000256" key="1">
    <source>
        <dbReference type="SAM" id="MobiDB-lite"/>
    </source>
</evidence>
<evidence type="ECO:0000313" key="3">
    <source>
        <dbReference type="Proteomes" id="UP001346869"/>
    </source>
</evidence>
<feature type="compositionally biased region" description="Basic and acidic residues" evidence="1">
    <location>
        <begin position="33"/>
        <end position="45"/>
    </location>
</feature>
<dbReference type="Proteomes" id="UP001346869">
    <property type="component" value="Unassembled WGS sequence"/>
</dbReference>
<dbReference type="EMBL" id="JAUZQC010000024">
    <property type="protein sequence ID" value="KAK5849034.1"/>
    <property type="molecule type" value="Genomic_DNA"/>
</dbReference>
<name>A0AAN7WX31_ELEMC</name>
<proteinExistence type="predicted"/>
<feature type="region of interest" description="Disordered" evidence="1">
    <location>
        <begin position="1"/>
        <end position="46"/>
    </location>
</feature>
<accession>A0AAN7WX31</accession>
<organism evidence="2 3">
    <name type="scientific">Eleginops maclovinus</name>
    <name type="common">Patagonian blennie</name>
    <name type="synonym">Eleginus maclovinus</name>
    <dbReference type="NCBI Taxonomy" id="56733"/>
    <lineage>
        <taxon>Eukaryota</taxon>
        <taxon>Metazoa</taxon>
        <taxon>Chordata</taxon>
        <taxon>Craniata</taxon>
        <taxon>Vertebrata</taxon>
        <taxon>Euteleostomi</taxon>
        <taxon>Actinopterygii</taxon>
        <taxon>Neopterygii</taxon>
        <taxon>Teleostei</taxon>
        <taxon>Neoteleostei</taxon>
        <taxon>Acanthomorphata</taxon>
        <taxon>Eupercaria</taxon>
        <taxon>Perciformes</taxon>
        <taxon>Notothenioidei</taxon>
        <taxon>Eleginopidae</taxon>
        <taxon>Eleginops</taxon>
    </lineage>
</organism>
<reference evidence="2 3" key="1">
    <citation type="journal article" date="2023" name="Genes (Basel)">
        <title>Chromosome-Level Genome Assembly and Circadian Gene Repertoire of the Patagonia Blennie Eleginops maclovinus-The Closest Ancestral Proxy of Antarctic Cryonotothenioids.</title>
        <authorList>
            <person name="Cheng C.C."/>
            <person name="Rivera-Colon A.G."/>
            <person name="Minhas B.F."/>
            <person name="Wilson L."/>
            <person name="Rayamajhi N."/>
            <person name="Vargas-Chacoff L."/>
            <person name="Catchen J.M."/>
        </authorList>
    </citation>
    <scope>NUCLEOTIDE SEQUENCE [LARGE SCALE GENOMIC DNA]</scope>
    <source>
        <strain evidence="2">JMC-PN-2008</strain>
    </source>
</reference>
<evidence type="ECO:0000313" key="2">
    <source>
        <dbReference type="EMBL" id="KAK5849034.1"/>
    </source>
</evidence>
<gene>
    <name evidence="2" type="ORF">PBY51_008709</name>
</gene>
<comment type="caution">
    <text evidence="2">The sequence shown here is derived from an EMBL/GenBank/DDBJ whole genome shotgun (WGS) entry which is preliminary data.</text>
</comment>
<protein>
    <submittedName>
        <fullName evidence="2">Uncharacterized protein</fullName>
    </submittedName>
</protein>
<dbReference type="AlphaFoldDB" id="A0AAN7WX31"/>
<feature type="compositionally biased region" description="Low complexity" evidence="1">
    <location>
        <begin position="1"/>
        <end position="31"/>
    </location>
</feature>
<sequence length="107" mass="11643">MGCGNSSPASKNSSSSSSSSSSTAGHVESSSKVPERHPYNRDRITQRARLVVPQEAAVEGRILILMKSQKEGEKIEEETLQPAFSLPSETHRVMRSSSHLLSLLRPP</sequence>
<reference evidence="2 3" key="2">
    <citation type="journal article" date="2023" name="Mol. Biol. Evol.">
        <title>Genomics of Secondarily Temperate Adaptation in the Only Non-Antarctic Icefish.</title>
        <authorList>
            <person name="Rivera-Colon A.G."/>
            <person name="Rayamajhi N."/>
            <person name="Minhas B.F."/>
            <person name="Madrigal G."/>
            <person name="Bilyk K.T."/>
            <person name="Yoon V."/>
            <person name="Hune M."/>
            <person name="Gregory S."/>
            <person name="Cheng C.H.C."/>
            <person name="Catchen J.M."/>
        </authorList>
    </citation>
    <scope>NUCLEOTIDE SEQUENCE [LARGE SCALE GENOMIC DNA]</scope>
    <source>
        <strain evidence="2">JMC-PN-2008</strain>
    </source>
</reference>